<accession>A0A1F8AF71</accession>
<sequence length="115" mass="13501">MNHGVRGWSGSWPEEHRDDWSVECTYQLLTSSPVNYVHATKCWRGNSWNMHRRYRAVFIPADWSNRSPMRVEEILRKKKDPMKAMRVEGEGMMTGFKGKIYDPPQCGLDSRIRNA</sequence>
<comment type="caution">
    <text evidence="1">The sequence shown here is derived from an EMBL/GenBank/DDBJ whole genome shotgun (WGS) entry which is preliminary data.</text>
</comment>
<gene>
    <name evidence="1" type="ORF">ABOM_000854</name>
</gene>
<dbReference type="EMBL" id="LYCR01000003">
    <property type="protein sequence ID" value="OGM50374.1"/>
    <property type="molecule type" value="Genomic_DNA"/>
</dbReference>
<reference evidence="1 2" key="1">
    <citation type="journal article" date="2016" name="Genome Biol. Evol.">
        <title>Draft genome sequence of an aflatoxigenic Aspergillus species, A. bombycis.</title>
        <authorList>
            <person name="Moore G.G."/>
            <person name="Mack B.M."/>
            <person name="Beltz S.B."/>
            <person name="Gilbert M.K."/>
        </authorList>
    </citation>
    <scope>NUCLEOTIDE SEQUENCE [LARGE SCALE GENOMIC DNA]</scope>
    <source>
        <strain evidence="2">NRRL 26010</strain>
    </source>
</reference>
<dbReference type="Proteomes" id="UP000179179">
    <property type="component" value="Unassembled WGS sequence"/>
</dbReference>
<dbReference type="RefSeq" id="XP_022394091.1">
    <property type="nucleotide sequence ID" value="XM_022527984.1"/>
</dbReference>
<keyword evidence="2" id="KW-1185">Reference proteome</keyword>
<evidence type="ECO:0000313" key="1">
    <source>
        <dbReference type="EMBL" id="OGM50374.1"/>
    </source>
</evidence>
<name>A0A1F8AF71_9EURO</name>
<proteinExistence type="predicted"/>
<dbReference type="AlphaFoldDB" id="A0A1F8AF71"/>
<organism evidence="1 2">
    <name type="scientific">Aspergillus bombycis</name>
    <dbReference type="NCBI Taxonomy" id="109264"/>
    <lineage>
        <taxon>Eukaryota</taxon>
        <taxon>Fungi</taxon>
        <taxon>Dikarya</taxon>
        <taxon>Ascomycota</taxon>
        <taxon>Pezizomycotina</taxon>
        <taxon>Eurotiomycetes</taxon>
        <taxon>Eurotiomycetidae</taxon>
        <taxon>Eurotiales</taxon>
        <taxon>Aspergillaceae</taxon>
        <taxon>Aspergillus</taxon>
    </lineage>
</organism>
<protein>
    <submittedName>
        <fullName evidence="1">Uncharacterized protein</fullName>
    </submittedName>
</protein>
<evidence type="ECO:0000313" key="2">
    <source>
        <dbReference type="Proteomes" id="UP000179179"/>
    </source>
</evidence>
<dbReference type="GeneID" id="34444244"/>